<feature type="compositionally biased region" description="Polar residues" evidence="3">
    <location>
        <begin position="500"/>
        <end position="509"/>
    </location>
</feature>
<evidence type="ECO:0000256" key="2">
    <source>
        <dbReference type="ARBA" id="ARBA00022737"/>
    </source>
</evidence>
<evidence type="ECO:0000256" key="3">
    <source>
        <dbReference type="SAM" id="MobiDB-lite"/>
    </source>
</evidence>
<keyword evidence="5" id="KW-1185">Reference proteome</keyword>
<dbReference type="PANTHER" id="PTHR48051">
    <property type="match status" value="1"/>
</dbReference>
<feature type="compositionally biased region" description="Polar residues" evidence="3">
    <location>
        <begin position="649"/>
        <end position="688"/>
    </location>
</feature>
<accession>A0A0P1BSB0</accession>
<dbReference type="Gene3D" id="3.80.10.10">
    <property type="entry name" value="Ribonuclease Inhibitor"/>
    <property type="match status" value="2"/>
</dbReference>
<evidence type="ECO:0000313" key="5">
    <source>
        <dbReference type="Proteomes" id="UP000054845"/>
    </source>
</evidence>
<reference evidence="4 5" key="1">
    <citation type="submission" date="2014-09" db="EMBL/GenBank/DDBJ databases">
        <authorList>
            <person name="Magalhaes I.L.F."/>
            <person name="Oliveira U."/>
            <person name="Santos F.R."/>
            <person name="Vidigal T.H.D.A."/>
            <person name="Brescovit A.D."/>
            <person name="Santos A.J."/>
        </authorList>
    </citation>
    <scope>NUCLEOTIDE SEQUENCE [LARGE SCALE GENOMIC DNA]</scope>
</reference>
<feature type="compositionally biased region" description="Basic and acidic residues" evidence="3">
    <location>
        <begin position="544"/>
        <end position="553"/>
    </location>
</feature>
<dbReference type="SUPFAM" id="SSF52058">
    <property type="entry name" value="L domain-like"/>
    <property type="match status" value="1"/>
</dbReference>
<dbReference type="PANTHER" id="PTHR48051:SF54">
    <property type="entry name" value="LEUCINE-RICH REPEAT-CONTAINING PROTEIN"/>
    <property type="match status" value="1"/>
</dbReference>
<dbReference type="STRING" id="401625.A0A0P1BSB0"/>
<feature type="compositionally biased region" description="Low complexity" evidence="3">
    <location>
        <begin position="27"/>
        <end position="48"/>
    </location>
</feature>
<evidence type="ECO:0000256" key="1">
    <source>
        <dbReference type="ARBA" id="ARBA00022614"/>
    </source>
</evidence>
<feature type="compositionally biased region" description="Basic and acidic residues" evidence="3">
    <location>
        <begin position="464"/>
        <end position="473"/>
    </location>
</feature>
<feature type="compositionally biased region" description="Low complexity" evidence="3">
    <location>
        <begin position="606"/>
        <end position="617"/>
    </location>
</feature>
<keyword evidence="1" id="KW-0433">Leucine-rich repeat</keyword>
<feature type="region of interest" description="Disordered" evidence="3">
    <location>
        <begin position="424"/>
        <end position="473"/>
    </location>
</feature>
<dbReference type="OrthoDB" id="411372at2759"/>
<dbReference type="GO" id="GO:0005737">
    <property type="term" value="C:cytoplasm"/>
    <property type="evidence" value="ECO:0007669"/>
    <property type="project" value="TreeGrafter"/>
</dbReference>
<dbReference type="SMART" id="SM00369">
    <property type="entry name" value="LRR_TYP"/>
    <property type="match status" value="4"/>
</dbReference>
<dbReference type="EMBL" id="CCYA01000389">
    <property type="protein sequence ID" value="CEH19379.1"/>
    <property type="molecule type" value="Genomic_DNA"/>
</dbReference>
<dbReference type="InterPro" id="IPR032675">
    <property type="entry name" value="LRR_dom_sf"/>
</dbReference>
<dbReference type="Proteomes" id="UP000054845">
    <property type="component" value="Unassembled WGS sequence"/>
</dbReference>
<proteinExistence type="predicted"/>
<feature type="region of interest" description="Disordered" evidence="3">
    <location>
        <begin position="489"/>
        <end position="708"/>
    </location>
</feature>
<keyword evidence="2" id="KW-0677">Repeat</keyword>
<name>A0A0P1BSB0_9BASI</name>
<dbReference type="InterPro" id="IPR001611">
    <property type="entry name" value="Leu-rich_rpt"/>
</dbReference>
<dbReference type="InterPro" id="IPR003591">
    <property type="entry name" value="Leu-rich_rpt_typical-subtyp"/>
</dbReference>
<dbReference type="PROSITE" id="PS51450">
    <property type="entry name" value="LRR"/>
    <property type="match status" value="2"/>
</dbReference>
<protein>
    <submittedName>
        <fullName evidence="4">Leucine-rich repeat protein</fullName>
    </submittedName>
</protein>
<feature type="region of interest" description="Disordered" evidence="3">
    <location>
        <begin position="27"/>
        <end position="81"/>
    </location>
</feature>
<evidence type="ECO:0000313" key="4">
    <source>
        <dbReference type="EMBL" id="CEH19379.1"/>
    </source>
</evidence>
<organism evidence="4 5">
    <name type="scientific">Ceraceosorus bombacis</name>
    <dbReference type="NCBI Taxonomy" id="401625"/>
    <lineage>
        <taxon>Eukaryota</taxon>
        <taxon>Fungi</taxon>
        <taxon>Dikarya</taxon>
        <taxon>Basidiomycota</taxon>
        <taxon>Ustilaginomycotina</taxon>
        <taxon>Exobasidiomycetes</taxon>
        <taxon>Ceraceosorales</taxon>
        <taxon>Ceraceosoraceae</taxon>
        <taxon>Ceraceosorus</taxon>
    </lineage>
</organism>
<feature type="compositionally biased region" description="Basic and acidic residues" evidence="3">
    <location>
        <begin position="62"/>
        <end position="71"/>
    </location>
</feature>
<dbReference type="Pfam" id="PF13855">
    <property type="entry name" value="LRR_8"/>
    <property type="match status" value="1"/>
</dbReference>
<dbReference type="AlphaFoldDB" id="A0A0P1BSB0"/>
<dbReference type="InterPro" id="IPR050216">
    <property type="entry name" value="LRR_domain-containing"/>
</dbReference>
<sequence>MSAALKAAIAAQRAALAKVKLSDDAAAAGAGAGAGAASSSSSSSSYAAQEEDEDALTNTQRGRSERRREQEETQLAQASTESLLLKSTQTGRLILASRAPPLTELPPCAIQLLDDDAPQWYRQHANTAASRRPWYERADLVQLSLSNNVIKSIPNAIQGFAALTRLDLHNNALKSVPDALAGLCQLTHLNLRGNNLSIFPISLLMHPTLLELDLSSNRITTLWHQRDLHASAKEYEENIAVSAEAMESGGIWAGLGHSSRPSKKYKPDPRRPLPACRFLSLGNNRLTNAGPVPLAALGTLSSLQHLDLGGNGLASNIFEANAPEIGGSLSTAEPAKFFPSLSLLSLYRCEIDDLEPLEEVWGSPRTIAEGEKAFPAGVGTPQPRVGIQARQLVSVRSRIPERIPKGQLAIVLEGNPLREEAYRRKKAPVSGLRPMDARQGASGLRSVSSEVMRSAEGGAPAPAKRQDETEEGDRTDYLADDRFTKVAAATFAPSVGEPVQTGSRNSDMQLPSGGGTRRREVDLDEWGPLGGSTSSSARAKVRAKVADAKDTEGHPIVARQTERAPGNQSEWGPLGGAGATARCQDAASTAHQRTEDGQAAYKPLQAPSYAATPPSTAVRGPATEAWEQSLSEGAKRRLRAQAAREVAQGGQSESALPNPQIDFSSVQASDRTPPKSASGTTTLETQGAGTPRSRGKRGAAPWESSIQL</sequence>